<dbReference type="PIRSF" id="PIRSF005457">
    <property type="entry name" value="Glx"/>
    <property type="match status" value="1"/>
</dbReference>
<dbReference type="GO" id="GO:0019243">
    <property type="term" value="P:methylglyoxal catabolic process to D-lactate via S-lactoyl-glutathione"/>
    <property type="evidence" value="ECO:0007669"/>
    <property type="project" value="UniProtKB-UniRule"/>
</dbReference>
<keyword evidence="6 7" id="KW-0862">Zinc</keyword>
<evidence type="ECO:0000313" key="10">
    <source>
        <dbReference type="Proteomes" id="UP000315825"/>
    </source>
</evidence>
<gene>
    <name evidence="7 9" type="primary">gloB</name>
    <name evidence="9" type="ORF">EVA92_01365</name>
</gene>
<accession>A0A520N045</accession>
<reference evidence="9 10" key="1">
    <citation type="submission" date="2019-02" db="EMBL/GenBank/DDBJ databases">
        <title>Prokaryotic population dynamics and viral predation in marine succession experiment using metagenomics: the confinement effect.</title>
        <authorList>
            <person name="Haro-Moreno J.M."/>
            <person name="Rodriguez-Valera F."/>
            <person name="Lopez-Perez M."/>
        </authorList>
    </citation>
    <scope>NUCLEOTIDE SEQUENCE [LARGE SCALE GENOMIC DNA]</scope>
    <source>
        <strain evidence="9">MED-G159</strain>
    </source>
</reference>
<evidence type="ECO:0000256" key="1">
    <source>
        <dbReference type="ARBA" id="ARBA00001623"/>
    </source>
</evidence>
<comment type="function">
    <text evidence="7">Thiolesterase that catalyzes the hydrolysis of S-D-lactoyl-glutathione to form glutathione and D-lactic acid.</text>
</comment>
<feature type="binding site" evidence="7">
    <location>
        <position position="165"/>
    </location>
    <ligand>
        <name>Zn(2+)</name>
        <dbReference type="ChEBI" id="CHEBI:29105"/>
        <label>2</label>
    </ligand>
</feature>
<protein>
    <recommendedName>
        <fullName evidence="7">Hydroxyacylglutathione hydrolase</fullName>
        <ecNumber evidence="7">3.1.2.6</ecNumber>
    </recommendedName>
    <alternativeName>
        <fullName evidence="7">Glyoxalase II</fullName>
        <shortName evidence="7">Glx II</shortName>
    </alternativeName>
</protein>
<comment type="similarity">
    <text evidence="3 7">Belongs to the metallo-beta-lactamase superfamily. Glyoxalase II family.</text>
</comment>
<comment type="subunit">
    <text evidence="7">Monomer.</text>
</comment>
<feature type="binding site" evidence="7">
    <location>
        <position position="54"/>
    </location>
    <ligand>
        <name>Zn(2+)</name>
        <dbReference type="ChEBI" id="CHEBI:29105"/>
        <label>1</label>
    </ligand>
</feature>
<evidence type="ECO:0000256" key="4">
    <source>
        <dbReference type="ARBA" id="ARBA00022723"/>
    </source>
</evidence>
<dbReference type="CDD" id="cd07723">
    <property type="entry name" value="hydroxyacylglutathione_hydrolase_MBL-fold"/>
    <property type="match status" value="1"/>
</dbReference>
<comment type="cofactor">
    <cofactor evidence="7">
        <name>Zn(2+)</name>
        <dbReference type="ChEBI" id="CHEBI:29105"/>
    </cofactor>
    <text evidence="7">Binds 2 Zn(2+) ions per subunit.</text>
</comment>
<name>A0A520N045_9GAMM</name>
<comment type="pathway">
    <text evidence="2 7">Secondary metabolite metabolism; methylglyoxal degradation; (R)-lactate from methylglyoxal: step 2/2.</text>
</comment>
<dbReference type="Gene3D" id="3.60.15.10">
    <property type="entry name" value="Ribonuclease Z/Hydroxyacylglutathione hydrolase-like"/>
    <property type="match status" value="1"/>
</dbReference>
<evidence type="ECO:0000256" key="6">
    <source>
        <dbReference type="ARBA" id="ARBA00022833"/>
    </source>
</evidence>
<proteinExistence type="inferred from homology"/>
<dbReference type="EC" id="3.1.2.6" evidence="7"/>
<feature type="binding site" evidence="7">
    <location>
        <position position="108"/>
    </location>
    <ligand>
        <name>Zn(2+)</name>
        <dbReference type="ChEBI" id="CHEBI:29105"/>
        <label>1</label>
    </ligand>
</feature>
<evidence type="ECO:0000259" key="8">
    <source>
        <dbReference type="SMART" id="SM00849"/>
    </source>
</evidence>
<dbReference type="InterPro" id="IPR035680">
    <property type="entry name" value="Clx_II_MBL"/>
</dbReference>
<evidence type="ECO:0000256" key="7">
    <source>
        <dbReference type="HAMAP-Rule" id="MF_01374"/>
    </source>
</evidence>
<dbReference type="Pfam" id="PF00753">
    <property type="entry name" value="Lactamase_B"/>
    <property type="match status" value="2"/>
</dbReference>
<dbReference type="UniPathway" id="UPA00619">
    <property type="reaction ID" value="UER00676"/>
</dbReference>
<dbReference type="NCBIfam" id="TIGR03413">
    <property type="entry name" value="GSH_gloB"/>
    <property type="match status" value="1"/>
</dbReference>
<comment type="caution">
    <text evidence="9">The sequence shown here is derived from an EMBL/GenBank/DDBJ whole genome shotgun (WGS) entry which is preliminary data.</text>
</comment>
<dbReference type="GO" id="GO:0004416">
    <property type="term" value="F:hydroxyacylglutathione hydrolase activity"/>
    <property type="evidence" value="ECO:0007669"/>
    <property type="project" value="UniProtKB-UniRule"/>
</dbReference>
<dbReference type="InterPro" id="IPR036866">
    <property type="entry name" value="RibonucZ/Hydroxyglut_hydro"/>
</dbReference>
<organism evidence="9 10">
    <name type="scientific">SAR86 cluster bacterium</name>
    <dbReference type="NCBI Taxonomy" id="2030880"/>
    <lineage>
        <taxon>Bacteria</taxon>
        <taxon>Pseudomonadati</taxon>
        <taxon>Pseudomonadota</taxon>
        <taxon>Gammaproteobacteria</taxon>
        <taxon>SAR86 cluster</taxon>
    </lineage>
</organism>
<dbReference type="Pfam" id="PF16123">
    <property type="entry name" value="HAGH_C"/>
    <property type="match status" value="1"/>
</dbReference>
<comment type="catalytic activity">
    <reaction evidence="1 7">
        <text>an S-(2-hydroxyacyl)glutathione + H2O = a 2-hydroxy carboxylate + glutathione + H(+)</text>
        <dbReference type="Rhea" id="RHEA:21864"/>
        <dbReference type="ChEBI" id="CHEBI:15377"/>
        <dbReference type="ChEBI" id="CHEBI:15378"/>
        <dbReference type="ChEBI" id="CHEBI:57925"/>
        <dbReference type="ChEBI" id="CHEBI:58896"/>
        <dbReference type="ChEBI" id="CHEBI:71261"/>
        <dbReference type="EC" id="3.1.2.6"/>
    </reaction>
</comment>
<dbReference type="PANTHER" id="PTHR43705:SF1">
    <property type="entry name" value="HYDROXYACYLGLUTATHIONE HYDROLASE GLOB"/>
    <property type="match status" value="1"/>
</dbReference>
<dbReference type="EMBL" id="SHBE01000002">
    <property type="protein sequence ID" value="RZO26829.1"/>
    <property type="molecule type" value="Genomic_DNA"/>
</dbReference>
<evidence type="ECO:0000256" key="2">
    <source>
        <dbReference type="ARBA" id="ARBA00004963"/>
    </source>
</evidence>
<feature type="binding site" evidence="7">
    <location>
        <position position="57"/>
    </location>
    <ligand>
        <name>Zn(2+)</name>
        <dbReference type="ChEBI" id="CHEBI:29105"/>
        <label>2</label>
    </ligand>
</feature>
<feature type="binding site" evidence="7">
    <location>
        <position position="52"/>
    </location>
    <ligand>
        <name>Zn(2+)</name>
        <dbReference type="ChEBI" id="CHEBI:29105"/>
        <label>1</label>
    </ligand>
</feature>
<evidence type="ECO:0000313" key="9">
    <source>
        <dbReference type="EMBL" id="RZO26829.1"/>
    </source>
</evidence>
<dbReference type="Proteomes" id="UP000315825">
    <property type="component" value="Unassembled WGS sequence"/>
</dbReference>
<feature type="binding site" evidence="7">
    <location>
        <position position="127"/>
    </location>
    <ligand>
        <name>Zn(2+)</name>
        <dbReference type="ChEBI" id="CHEBI:29105"/>
        <label>2</label>
    </ligand>
</feature>
<dbReference type="InterPro" id="IPR001279">
    <property type="entry name" value="Metallo-B-lactamas"/>
</dbReference>
<evidence type="ECO:0000256" key="3">
    <source>
        <dbReference type="ARBA" id="ARBA00006759"/>
    </source>
</evidence>
<dbReference type="InterPro" id="IPR050110">
    <property type="entry name" value="Glyoxalase_II_hydrolase"/>
</dbReference>
<dbReference type="HAMAP" id="MF_01374">
    <property type="entry name" value="Glyoxalase_2"/>
    <property type="match status" value="1"/>
</dbReference>
<dbReference type="AlphaFoldDB" id="A0A520N045"/>
<sequence length="243" mass="27677">MKIFHIPAFTDNYIWAIQKDNYISVIDPGDSDVVIDVLKNNNLTLMDILITHHHYDHTGGITTLREMMKGKVYGPDNKSIEGIDITLKETDPLTTLGYDFRCIETPGHTLDHISYYSELQNVLFCGDTLFSAGCGRLFEGTYSQMYKSLSKLSGLPDETSVYCTHEYTLSNLKFAQDQIEDIDIRNEMEGLIKKIEDGGISLPSTILKEKKINLFLGYKVPVDLQSLCPEDQFKELRIRKDSF</sequence>
<dbReference type="GO" id="GO:0046872">
    <property type="term" value="F:metal ion binding"/>
    <property type="evidence" value="ECO:0007669"/>
    <property type="project" value="UniProtKB-KW"/>
</dbReference>
<feature type="domain" description="Metallo-beta-lactamase" evidence="8">
    <location>
        <begin position="20"/>
        <end position="165"/>
    </location>
</feature>
<evidence type="ECO:0000256" key="5">
    <source>
        <dbReference type="ARBA" id="ARBA00022801"/>
    </source>
</evidence>
<dbReference type="SUPFAM" id="SSF56281">
    <property type="entry name" value="Metallo-hydrolase/oxidoreductase"/>
    <property type="match status" value="1"/>
</dbReference>
<dbReference type="SMART" id="SM00849">
    <property type="entry name" value="Lactamase_B"/>
    <property type="match status" value="1"/>
</dbReference>
<keyword evidence="5 7" id="KW-0378">Hydrolase</keyword>
<feature type="binding site" evidence="7">
    <location>
        <position position="127"/>
    </location>
    <ligand>
        <name>Zn(2+)</name>
        <dbReference type="ChEBI" id="CHEBI:29105"/>
        <label>1</label>
    </ligand>
</feature>
<dbReference type="InterPro" id="IPR032282">
    <property type="entry name" value="HAGH_C"/>
</dbReference>
<keyword evidence="4 7" id="KW-0479">Metal-binding</keyword>
<dbReference type="PANTHER" id="PTHR43705">
    <property type="entry name" value="HYDROXYACYLGLUTATHIONE HYDROLASE"/>
    <property type="match status" value="1"/>
</dbReference>
<feature type="binding site" evidence="7">
    <location>
        <position position="56"/>
    </location>
    <ligand>
        <name>Zn(2+)</name>
        <dbReference type="ChEBI" id="CHEBI:29105"/>
        <label>2</label>
    </ligand>
</feature>
<dbReference type="InterPro" id="IPR017782">
    <property type="entry name" value="Hydroxyacylglutathione_Hdrlase"/>
</dbReference>